<proteinExistence type="predicted"/>
<feature type="region of interest" description="Disordered" evidence="8">
    <location>
        <begin position="168"/>
        <end position="198"/>
    </location>
</feature>
<name>A0A8H7PB76_9APHY</name>
<dbReference type="Pfam" id="PF07798">
    <property type="entry name" value="CCDC90-like"/>
    <property type="match status" value="1"/>
</dbReference>
<dbReference type="PANTHER" id="PTHR14360">
    <property type="entry name" value="PROTEIN FMP32, MITOCHONDRIAL"/>
    <property type="match status" value="1"/>
</dbReference>
<keyword evidence="4" id="KW-1133">Transmembrane helix</keyword>
<sequence>MTMPPPIAHNLMNATRALLVDRLGRVKREALTSKDLEVQAYLFKAALSELRTETTMLTRNEAAAVRTATTAVRREVDALDVRMREDVATLKHDIQMELDSRKNETKDDLKRLDLQIEEVLSKSLVTLYDLRTEMEGVRWDNLRNSVAALSGFLVVIVLSMELLGIRQPSTKAKPRSPQPPIVEVRPPEGTEGQQTLWT</sequence>
<dbReference type="Proteomes" id="UP000639403">
    <property type="component" value="Unassembled WGS sequence"/>
</dbReference>
<evidence type="ECO:0000256" key="1">
    <source>
        <dbReference type="ARBA" id="ARBA00004173"/>
    </source>
</evidence>
<comment type="subcellular location">
    <subcellularLocation>
        <location evidence="2">Membrane</location>
    </subcellularLocation>
    <subcellularLocation>
        <location evidence="1">Mitochondrion</location>
    </subcellularLocation>
</comment>
<evidence type="ECO:0000256" key="4">
    <source>
        <dbReference type="ARBA" id="ARBA00022989"/>
    </source>
</evidence>
<protein>
    <submittedName>
        <fullName evidence="9">Uncharacterized protein</fullName>
    </submittedName>
</protein>
<evidence type="ECO:0000256" key="5">
    <source>
        <dbReference type="ARBA" id="ARBA00023054"/>
    </source>
</evidence>
<gene>
    <name evidence="9" type="ORF">IEO21_00716</name>
</gene>
<dbReference type="AlphaFoldDB" id="A0A8H7PB76"/>
<comment type="caution">
    <text evidence="9">The sequence shown here is derived from an EMBL/GenBank/DDBJ whole genome shotgun (WGS) entry which is preliminary data.</text>
</comment>
<dbReference type="EMBL" id="JADOXO010000004">
    <property type="protein sequence ID" value="KAF9821470.1"/>
    <property type="molecule type" value="Genomic_DNA"/>
</dbReference>
<evidence type="ECO:0000256" key="3">
    <source>
        <dbReference type="ARBA" id="ARBA00022692"/>
    </source>
</evidence>
<evidence type="ECO:0000256" key="6">
    <source>
        <dbReference type="ARBA" id="ARBA00023128"/>
    </source>
</evidence>
<evidence type="ECO:0000313" key="9">
    <source>
        <dbReference type="EMBL" id="KAF9821470.1"/>
    </source>
</evidence>
<keyword evidence="5" id="KW-0175">Coiled coil</keyword>
<keyword evidence="3" id="KW-0812">Transmembrane</keyword>
<evidence type="ECO:0000256" key="7">
    <source>
        <dbReference type="ARBA" id="ARBA00023136"/>
    </source>
</evidence>
<keyword evidence="6" id="KW-0496">Mitochondrion</keyword>
<dbReference type="InterPro" id="IPR024461">
    <property type="entry name" value="CCDC90-like"/>
</dbReference>
<evidence type="ECO:0000256" key="2">
    <source>
        <dbReference type="ARBA" id="ARBA00004370"/>
    </source>
</evidence>
<accession>A0A8H7PB76</accession>
<organism evidence="9 10">
    <name type="scientific">Rhodonia placenta</name>
    <dbReference type="NCBI Taxonomy" id="104341"/>
    <lineage>
        <taxon>Eukaryota</taxon>
        <taxon>Fungi</taxon>
        <taxon>Dikarya</taxon>
        <taxon>Basidiomycota</taxon>
        <taxon>Agaricomycotina</taxon>
        <taxon>Agaricomycetes</taxon>
        <taxon>Polyporales</taxon>
        <taxon>Adustoporiaceae</taxon>
        <taxon>Rhodonia</taxon>
    </lineage>
</organism>
<reference evidence="9" key="1">
    <citation type="submission" date="2020-11" db="EMBL/GenBank/DDBJ databases">
        <authorList>
            <person name="Koelle M."/>
            <person name="Horta M.A.C."/>
            <person name="Nowrousian M."/>
            <person name="Ohm R.A."/>
            <person name="Benz P."/>
            <person name="Pilgard A."/>
        </authorList>
    </citation>
    <scope>NUCLEOTIDE SEQUENCE</scope>
    <source>
        <strain evidence="9">FPRL280</strain>
    </source>
</reference>
<dbReference type="PANTHER" id="PTHR14360:SF12">
    <property type="entry name" value="MOZ PROTEIN REPRESENTS A CHROMATIN-ASSOCIATED ACETYLTRANSFERASE"/>
    <property type="match status" value="1"/>
</dbReference>
<evidence type="ECO:0000313" key="10">
    <source>
        <dbReference type="Proteomes" id="UP000639403"/>
    </source>
</evidence>
<reference evidence="9" key="2">
    <citation type="journal article" name="Front. Microbiol.">
        <title>Degradative Capacity of Two Strains of Rhodonia placenta: From Phenotype to Genotype.</title>
        <authorList>
            <person name="Kolle M."/>
            <person name="Horta M.A.C."/>
            <person name="Nowrousian M."/>
            <person name="Ohm R.A."/>
            <person name="Benz J.P."/>
            <person name="Pilgard A."/>
        </authorList>
    </citation>
    <scope>NUCLEOTIDE SEQUENCE</scope>
    <source>
        <strain evidence="9">FPRL280</strain>
    </source>
</reference>
<dbReference type="GO" id="GO:0016020">
    <property type="term" value="C:membrane"/>
    <property type="evidence" value="ECO:0007669"/>
    <property type="project" value="UniProtKB-SubCell"/>
</dbReference>
<keyword evidence="7" id="KW-0472">Membrane</keyword>
<dbReference type="GO" id="GO:0005739">
    <property type="term" value="C:mitochondrion"/>
    <property type="evidence" value="ECO:0007669"/>
    <property type="project" value="UniProtKB-SubCell"/>
</dbReference>
<evidence type="ECO:0000256" key="8">
    <source>
        <dbReference type="SAM" id="MobiDB-lite"/>
    </source>
</evidence>